<dbReference type="Proteomes" id="UP000324222">
    <property type="component" value="Unassembled WGS sequence"/>
</dbReference>
<keyword evidence="3" id="KW-1185">Reference proteome</keyword>
<reference evidence="2 3" key="1">
    <citation type="submission" date="2019-05" db="EMBL/GenBank/DDBJ databases">
        <title>Another draft genome of Portunus trituberculatus and its Hox gene families provides insights of decapod evolution.</title>
        <authorList>
            <person name="Jeong J.-H."/>
            <person name="Song I."/>
            <person name="Kim S."/>
            <person name="Choi T."/>
            <person name="Kim D."/>
            <person name="Ryu S."/>
            <person name="Kim W."/>
        </authorList>
    </citation>
    <scope>NUCLEOTIDE SEQUENCE [LARGE SCALE GENOMIC DNA]</scope>
    <source>
        <tissue evidence="2">Muscle</tissue>
    </source>
</reference>
<evidence type="ECO:0000313" key="2">
    <source>
        <dbReference type="EMBL" id="MPC98756.1"/>
    </source>
</evidence>
<name>A0A5B7JWT3_PORTR</name>
<dbReference type="EMBL" id="VSRR010115437">
    <property type="protein sequence ID" value="MPC98756.1"/>
    <property type="molecule type" value="Genomic_DNA"/>
</dbReference>
<proteinExistence type="predicted"/>
<evidence type="ECO:0000256" key="1">
    <source>
        <dbReference type="SAM" id="MobiDB-lite"/>
    </source>
</evidence>
<protein>
    <submittedName>
        <fullName evidence="2">Uncharacterized protein</fullName>
    </submittedName>
</protein>
<sequence>MGETLDQRHLGVTNPGSRRSPRVSVILIQSHINSEEGSQHSSYSPAKKSECGLNIVAATLSREDSVGSAGTLVALLLLQRWYLMLLMCRDWKQLGGQVDTPAVIGLWMSQ</sequence>
<gene>
    <name evidence="2" type="ORF">E2C01_094137</name>
</gene>
<evidence type="ECO:0000313" key="3">
    <source>
        <dbReference type="Proteomes" id="UP000324222"/>
    </source>
</evidence>
<comment type="caution">
    <text evidence="2">The sequence shown here is derived from an EMBL/GenBank/DDBJ whole genome shotgun (WGS) entry which is preliminary data.</text>
</comment>
<dbReference type="AlphaFoldDB" id="A0A5B7JWT3"/>
<feature type="region of interest" description="Disordered" evidence="1">
    <location>
        <begin position="1"/>
        <end position="21"/>
    </location>
</feature>
<organism evidence="2 3">
    <name type="scientific">Portunus trituberculatus</name>
    <name type="common">Swimming crab</name>
    <name type="synonym">Neptunus trituberculatus</name>
    <dbReference type="NCBI Taxonomy" id="210409"/>
    <lineage>
        <taxon>Eukaryota</taxon>
        <taxon>Metazoa</taxon>
        <taxon>Ecdysozoa</taxon>
        <taxon>Arthropoda</taxon>
        <taxon>Crustacea</taxon>
        <taxon>Multicrustacea</taxon>
        <taxon>Malacostraca</taxon>
        <taxon>Eumalacostraca</taxon>
        <taxon>Eucarida</taxon>
        <taxon>Decapoda</taxon>
        <taxon>Pleocyemata</taxon>
        <taxon>Brachyura</taxon>
        <taxon>Eubrachyura</taxon>
        <taxon>Portunoidea</taxon>
        <taxon>Portunidae</taxon>
        <taxon>Portuninae</taxon>
        <taxon>Portunus</taxon>
    </lineage>
</organism>
<accession>A0A5B7JWT3</accession>